<organism evidence="3 4">
    <name type="scientific">Ranatra chinensis</name>
    <dbReference type="NCBI Taxonomy" id="642074"/>
    <lineage>
        <taxon>Eukaryota</taxon>
        <taxon>Metazoa</taxon>
        <taxon>Ecdysozoa</taxon>
        <taxon>Arthropoda</taxon>
        <taxon>Hexapoda</taxon>
        <taxon>Insecta</taxon>
        <taxon>Pterygota</taxon>
        <taxon>Neoptera</taxon>
        <taxon>Paraneoptera</taxon>
        <taxon>Hemiptera</taxon>
        <taxon>Heteroptera</taxon>
        <taxon>Panheteroptera</taxon>
        <taxon>Nepomorpha</taxon>
        <taxon>Nepidae</taxon>
        <taxon>Ranatrinae</taxon>
        <taxon>Ranatra</taxon>
    </lineage>
</organism>
<dbReference type="Pfam" id="PF08685">
    <property type="entry name" value="GON"/>
    <property type="match status" value="1"/>
</dbReference>
<dbReference type="GO" id="GO:0046872">
    <property type="term" value="F:metal ion binding"/>
    <property type="evidence" value="ECO:0007669"/>
    <property type="project" value="UniProtKB-KW"/>
</dbReference>
<dbReference type="EMBL" id="JBFDAA010000007">
    <property type="protein sequence ID" value="KAL1130616.1"/>
    <property type="molecule type" value="Genomic_DNA"/>
</dbReference>
<comment type="caution">
    <text evidence="3">The sequence shown here is derived from an EMBL/GenBank/DDBJ whole genome shotgun (WGS) entry which is preliminary data.</text>
</comment>
<dbReference type="AlphaFoldDB" id="A0ABD0YH44"/>
<dbReference type="Proteomes" id="UP001558652">
    <property type="component" value="Unassembled WGS sequence"/>
</dbReference>
<evidence type="ECO:0000313" key="3">
    <source>
        <dbReference type="EMBL" id="KAL1130616.1"/>
    </source>
</evidence>
<reference evidence="3 4" key="1">
    <citation type="submission" date="2024-07" db="EMBL/GenBank/DDBJ databases">
        <title>Chromosome-level genome assembly of the water stick insect Ranatra chinensis (Heteroptera: Nepidae).</title>
        <authorList>
            <person name="Liu X."/>
        </authorList>
    </citation>
    <scope>NUCLEOTIDE SEQUENCE [LARGE SCALE GENOMIC DNA]</scope>
    <source>
        <strain evidence="3">Cailab_2021Rc</strain>
        <tissue evidence="3">Muscle</tissue>
    </source>
</reference>
<name>A0ABD0YH44_9HEMI</name>
<evidence type="ECO:0000259" key="2">
    <source>
        <dbReference type="PROSITE" id="PS51046"/>
    </source>
</evidence>
<sequence>MESKRRNMFQKNKTQENGNMSSCLALQHNLRVTKDGEYIMRMRHRILSIYCSQMHTSNPKEFITLHAGEAENYAEIYDKRVTDPGTCPHGGERNEYCHCEKNMNRDVGFTGFSKIRINITSLIVDTKDFTFSKQVRGSRVPYGEAGDCYSKDNCPQGKNESDRQMRRTLWNVRPKTWTYVGHPSTIIGVLTLGLIPDQCRWACRTDVSMALKLSHERE</sequence>
<dbReference type="InterPro" id="IPR012314">
    <property type="entry name" value="Pept_M12B_GON-ADAMTSs"/>
</dbReference>
<feature type="domain" description="GON" evidence="2">
    <location>
        <begin position="19"/>
        <end position="218"/>
    </location>
</feature>
<proteinExistence type="predicted"/>
<protein>
    <recommendedName>
        <fullName evidence="2">GON domain-containing protein</fullName>
    </recommendedName>
</protein>
<accession>A0ABD0YH44</accession>
<dbReference type="PROSITE" id="PS51046">
    <property type="entry name" value="GON"/>
    <property type="match status" value="1"/>
</dbReference>
<evidence type="ECO:0000313" key="4">
    <source>
        <dbReference type="Proteomes" id="UP001558652"/>
    </source>
</evidence>
<keyword evidence="4" id="KW-1185">Reference proteome</keyword>
<gene>
    <name evidence="3" type="ORF">AAG570_011858</name>
</gene>
<evidence type="ECO:0000256" key="1">
    <source>
        <dbReference type="ARBA" id="ARBA00022723"/>
    </source>
</evidence>
<keyword evidence="1" id="KW-0479">Metal-binding</keyword>